<dbReference type="PANTHER" id="PTHR21321:SF4">
    <property type="entry name" value="EXOSOME COMPLEX COMPONENT RRP4"/>
    <property type="match status" value="1"/>
</dbReference>
<organism evidence="5 6">
    <name type="scientific">Discostella pseudostelligera</name>
    <dbReference type="NCBI Taxonomy" id="259834"/>
    <lineage>
        <taxon>Eukaryota</taxon>
        <taxon>Sar</taxon>
        <taxon>Stramenopiles</taxon>
        <taxon>Ochrophyta</taxon>
        <taxon>Bacillariophyta</taxon>
        <taxon>Coscinodiscophyceae</taxon>
        <taxon>Thalassiosirophycidae</taxon>
        <taxon>Stephanodiscales</taxon>
        <taxon>Stephanodiscaceae</taxon>
        <taxon>Discostella</taxon>
    </lineage>
</organism>
<dbReference type="AlphaFoldDB" id="A0ABD3M4M6"/>
<dbReference type="SUPFAM" id="SSF50249">
    <property type="entry name" value="Nucleic acid-binding proteins"/>
    <property type="match status" value="1"/>
</dbReference>
<feature type="region of interest" description="Disordered" evidence="3">
    <location>
        <begin position="20"/>
        <end position="137"/>
    </location>
</feature>
<comment type="caution">
    <text evidence="5">The sequence shown here is derived from an EMBL/GenBank/DDBJ whole genome shotgun (WGS) entry which is preliminary data.</text>
</comment>
<dbReference type="Proteomes" id="UP001530293">
    <property type="component" value="Unassembled WGS sequence"/>
</dbReference>
<feature type="compositionally biased region" description="Acidic residues" evidence="3">
    <location>
        <begin position="314"/>
        <end position="326"/>
    </location>
</feature>
<proteinExistence type="predicted"/>
<dbReference type="PANTHER" id="PTHR21321">
    <property type="entry name" value="PNAS-3 RELATED"/>
    <property type="match status" value="1"/>
</dbReference>
<dbReference type="Gene3D" id="2.40.50.140">
    <property type="entry name" value="Nucleic acid-binding proteins"/>
    <property type="match status" value="1"/>
</dbReference>
<evidence type="ECO:0000256" key="2">
    <source>
        <dbReference type="ARBA" id="ARBA00022884"/>
    </source>
</evidence>
<evidence type="ECO:0000256" key="3">
    <source>
        <dbReference type="SAM" id="MobiDB-lite"/>
    </source>
</evidence>
<keyword evidence="2" id="KW-0694">RNA-binding</keyword>
<evidence type="ECO:0000259" key="4">
    <source>
        <dbReference type="Pfam" id="PF21266"/>
    </source>
</evidence>
<dbReference type="GO" id="GO:0003723">
    <property type="term" value="F:RNA binding"/>
    <property type="evidence" value="ECO:0007669"/>
    <property type="project" value="UniProtKB-KW"/>
</dbReference>
<dbReference type="CDD" id="cd05789">
    <property type="entry name" value="S1_Rrp4"/>
    <property type="match status" value="1"/>
</dbReference>
<feature type="domain" description="RRP4 S1" evidence="4">
    <location>
        <begin position="166"/>
        <end position="248"/>
    </location>
</feature>
<gene>
    <name evidence="5" type="ORF">ACHAWU_008361</name>
</gene>
<dbReference type="CDD" id="cd22525">
    <property type="entry name" value="KH-I_Rrp4_eukar"/>
    <property type="match status" value="1"/>
</dbReference>
<feature type="region of interest" description="Disordered" evidence="3">
    <location>
        <begin position="292"/>
        <end position="326"/>
    </location>
</feature>
<name>A0ABD3M4M6_9STRA</name>
<evidence type="ECO:0000256" key="1">
    <source>
        <dbReference type="ARBA" id="ARBA00022835"/>
    </source>
</evidence>
<protein>
    <recommendedName>
        <fullName evidence="4">RRP4 S1 domain-containing protein</fullName>
    </recommendedName>
</protein>
<dbReference type="Pfam" id="PF21266">
    <property type="entry name" value="S1_RRP4"/>
    <property type="match status" value="1"/>
</dbReference>
<evidence type="ECO:0000313" key="6">
    <source>
        <dbReference type="Proteomes" id="UP001530293"/>
    </source>
</evidence>
<dbReference type="InterPro" id="IPR048565">
    <property type="entry name" value="S1_RRP4"/>
</dbReference>
<evidence type="ECO:0000313" key="5">
    <source>
        <dbReference type="EMBL" id="KAL3758607.1"/>
    </source>
</evidence>
<dbReference type="InterPro" id="IPR012340">
    <property type="entry name" value="NA-bd_OB-fold"/>
</dbReference>
<dbReference type="InterPro" id="IPR036612">
    <property type="entry name" value="KH_dom_type_1_sf"/>
</dbReference>
<dbReference type="GO" id="GO:0000178">
    <property type="term" value="C:exosome (RNase complex)"/>
    <property type="evidence" value="ECO:0007669"/>
    <property type="project" value="UniProtKB-KW"/>
</dbReference>
<dbReference type="InterPro" id="IPR026699">
    <property type="entry name" value="Exosome_RNA_bind1/RRP40/RRP4"/>
</dbReference>
<sequence>MSNPLLHHHFVLPGQVLATSHSESDGGFLRGHGTYIELVPDDDDENDNDDDDEDQALGGGRGVAGTSSSFGKLKKKSSSGGGGAEGWGNFDTSNVVMQTAVGDDNHRGGGSAMADTNDDNDNTNNDQQQEAPLLSKGPQRLIASVAGTVERVNKLISVIPLSPSIYNGQVGDLVIGRIVGVGGSRWKVSLTCSSPSSSGSSGSMKEGQLPLSGVNLPGGVQRIRTSEDVLAMRSLYREGDLLTCEVQQVQKDGTLILHTRSLRYGKLENGVLVTVPPHLVGRRKNHFVTLRGLGGKKKRGGNTDISDSMNVDNEGVDEDGDENEDGSNVDVYLGLNGGIWIQRTVPSRWENAIRADQDERAPLAETLQKLRQRHASTRVSTSMREGIARVRNSIDCLRLVHCQISPESIELVARASLDAGVRVADMLLPEWVVKLTEGTRRH</sequence>
<feature type="compositionally biased region" description="Acidic residues" evidence="3">
    <location>
        <begin position="39"/>
        <end position="55"/>
    </location>
</feature>
<keyword evidence="6" id="KW-1185">Reference proteome</keyword>
<accession>A0ABD3M4M6</accession>
<keyword evidence="1" id="KW-0271">Exosome</keyword>
<dbReference type="Gene3D" id="2.40.50.100">
    <property type="match status" value="1"/>
</dbReference>
<dbReference type="EMBL" id="JALLBG020000228">
    <property type="protein sequence ID" value="KAL3758607.1"/>
    <property type="molecule type" value="Genomic_DNA"/>
</dbReference>
<dbReference type="SUPFAM" id="SSF54791">
    <property type="entry name" value="Eukaryotic type KH-domain (KH-domain type I)"/>
    <property type="match status" value="1"/>
</dbReference>
<reference evidence="5 6" key="1">
    <citation type="submission" date="2024-10" db="EMBL/GenBank/DDBJ databases">
        <title>Updated reference genomes for cyclostephanoid diatoms.</title>
        <authorList>
            <person name="Roberts W.R."/>
            <person name="Alverson A.J."/>
        </authorList>
    </citation>
    <scope>NUCLEOTIDE SEQUENCE [LARGE SCALE GENOMIC DNA]</scope>
    <source>
        <strain evidence="5 6">AJA232-27</strain>
    </source>
</reference>